<accession>A0A388M3U0</accession>
<keyword evidence="1" id="KW-0175">Coiled coil</keyword>
<feature type="coiled-coil region" evidence="1">
    <location>
        <begin position="1"/>
        <end position="184"/>
    </location>
</feature>
<dbReference type="EMBL" id="BFEA01000718">
    <property type="protein sequence ID" value="GBG89129.1"/>
    <property type="molecule type" value="Genomic_DNA"/>
</dbReference>
<protein>
    <submittedName>
        <fullName evidence="2">Uncharacterized protein</fullName>
    </submittedName>
</protein>
<proteinExistence type="predicted"/>
<evidence type="ECO:0000313" key="3">
    <source>
        <dbReference type="Proteomes" id="UP000265515"/>
    </source>
</evidence>
<evidence type="ECO:0000313" key="2">
    <source>
        <dbReference type="EMBL" id="GBG89129.1"/>
    </source>
</evidence>
<dbReference type="AlphaFoldDB" id="A0A388M3U0"/>
<dbReference type="Proteomes" id="UP000265515">
    <property type="component" value="Unassembled WGS sequence"/>
</dbReference>
<dbReference type="STRING" id="69332.A0A388M3U0"/>
<feature type="non-terminal residue" evidence="2">
    <location>
        <position position="1"/>
    </location>
</feature>
<name>A0A388M3U0_CHABU</name>
<organism evidence="2 3">
    <name type="scientific">Chara braunii</name>
    <name type="common">Braun's stonewort</name>
    <dbReference type="NCBI Taxonomy" id="69332"/>
    <lineage>
        <taxon>Eukaryota</taxon>
        <taxon>Viridiplantae</taxon>
        <taxon>Streptophyta</taxon>
        <taxon>Charophyceae</taxon>
        <taxon>Charales</taxon>
        <taxon>Characeae</taxon>
        <taxon>Chara</taxon>
    </lineage>
</organism>
<reference evidence="2 3" key="1">
    <citation type="journal article" date="2018" name="Cell">
        <title>The Chara Genome: Secondary Complexity and Implications for Plant Terrestrialization.</title>
        <authorList>
            <person name="Nishiyama T."/>
            <person name="Sakayama H."/>
            <person name="Vries J.D."/>
            <person name="Buschmann H."/>
            <person name="Saint-Marcoux D."/>
            <person name="Ullrich K.K."/>
            <person name="Haas F.B."/>
            <person name="Vanderstraeten L."/>
            <person name="Becker D."/>
            <person name="Lang D."/>
            <person name="Vosolsobe S."/>
            <person name="Rombauts S."/>
            <person name="Wilhelmsson P.K.I."/>
            <person name="Janitza P."/>
            <person name="Kern R."/>
            <person name="Heyl A."/>
            <person name="Rumpler F."/>
            <person name="Villalobos L.I.A.C."/>
            <person name="Clay J.M."/>
            <person name="Skokan R."/>
            <person name="Toyoda A."/>
            <person name="Suzuki Y."/>
            <person name="Kagoshima H."/>
            <person name="Schijlen E."/>
            <person name="Tajeshwar N."/>
            <person name="Catarino B."/>
            <person name="Hetherington A.J."/>
            <person name="Saltykova A."/>
            <person name="Bonnot C."/>
            <person name="Breuninger H."/>
            <person name="Symeonidi A."/>
            <person name="Radhakrishnan G.V."/>
            <person name="Van Nieuwerburgh F."/>
            <person name="Deforce D."/>
            <person name="Chang C."/>
            <person name="Karol K.G."/>
            <person name="Hedrich R."/>
            <person name="Ulvskov P."/>
            <person name="Glockner G."/>
            <person name="Delwiche C.F."/>
            <person name="Petrasek J."/>
            <person name="Van de Peer Y."/>
            <person name="Friml J."/>
            <person name="Beilby M."/>
            <person name="Dolan L."/>
            <person name="Kohara Y."/>
            <person name="Sugano S."/>
            <person name="Fujiyama A."/>
            <person name="Delaux P.-M."/>
            <person name="Quint M."/>
            <person name="TheiBen G."/>
            <person name="Hagemann M."/>
            <person name="Harholt J."/>
            <person name="Dunand C."/>
            <person name="Zachgo S."/>
            <person name="Langdale J."/>
            <person name="Maumus F."/>
            <person name="Straeten D.V.D."/>
            <person name="Gould S.B."/>
            <person name="Rensing S.A."/>
        </authorList>
    </citation>
    <scope>NUCLEOTIDE SEQUENCE [LARGE SCALE GENOMIC DNA]</scope>
    <source>
        <strain evidence="2 3">S276</strain>
    </source>
</reference>
<evidence type="ECO:0000256" key="1">
    <source>
        <dbReference type="SAM" id="Coils"/>
    </source>
</evidence>
<feature type="coiled-coil region" evidence="1">
    <location>
        <begin position="227"/>
        <end position="261"/>
    </location>
</feature>
<dbReference type="Gramene" id="GBG89129">
    <property type="protein sequence ID" value="GBG89129"/>
    <property type="gene ID" value="CBR_g48838"/>
</dbReference>
<sequence>VSSLKATGDDLKSRLRDVEENVQRITGERERLQEEVQQLQVLIEEQSVQEKTCRMELTKALESNSEKEELLQSMSREIKSLRAEQQAQLLDAGKVMLEIEQIKTERDMAAEEVTKLTQALAAAEQRVVDLETEVQSRVRQEEMQDKEQQFVKMKERAAMLEKRWRAVKETASRLEKDVVRLQEQVRREKAWSDAQRETHRRELESQKQVQLFFSRQLEKLEGVEMERDKCLLKINELNATRTALEKERDESKEAYAKLELKVHKRMVGWRGK</sequence>
<comment type="caution">
    <text evidence="2">The sequence shown here is derived from an EMBL/GenBank/DDBJ whole genome shotgun (WGS) entry which is preliminary data.</text>
</comment>
<keyword evidence="3" id="KW-1185">Reference proteome</keyword>
<gene>
    <name evidence="2" type="ORF">CBR_g48838</name>
</gene>